<evidence type="ECO:0000256" key="2">
    <source>
        <dbReference type="ARBA" id="ARBA00022771"/>
    </source>
</evidence>
<evidence type="ECO:0000256" key="5">
    <source>
        <dbReference type="ARBA" id="ARBA00023125"/>
    </source>
</evidence>
<evidence type="ECO:0000256" key="7">
    <source>
        <dbReference type="PROSITE-ProRule" id="PRU00723"/>
    </source>
</evidence>
<dbReference type="InterPro" id="IPR000504">
    <property type="entry name" value="RRM_dom"/>
</dbReference>
<feature type="domain" description="RRM" evidence="9">
    <location>
        <begin position="370"/>
        <end position="446"/>
    </location>
</feature>
<dbReference type="InterPro" id="IPR012677">
    <property type="entry name" value="Nucleotide-bd_a/b_plait_sf"/>
</dbReference>
<dbReference type="Pfam" id="PF00642">
    <property type="entry name" value="zf-CCCH"/>
    <property type="match status" value="1"/>
</dbReference>
<dbReference type="SMART" id="SM00356">
    <property type="entry name" value="ZnF_C3H1"/>
    <property type="match status" value="1"/>
</dbReference>
<accession>A0A9Q0JGD2</accession>
<dbReference type="OrthoDB" id="1897736at2759"/>
<evidence type="ECO:0008006" key="13">
    <source>
        <dbReference type="Google" id="ProtNLM"/>
    </source>
</evidence>
<feature type="compositionally biased region" description="Polar residues" evidence="8">
    <location>
        <begin position="96"/>
        <end position="105"/>
    </location>
</feature>
<evidence type="ECO:0000256" key="4">
    <source>
        <dbReference type="ARBA" id="ARBA00022884"/>
    </source>
</evidence>
<feature type="region of interest" description="Disordered" evidence="8">
    <location>
        <begin position="69"/>
        <end position="132"/>
    </location>
</feature>
<evidence type="ECO:0000259" key="9">
    <source>
        <dbReference type="PROSITE" id="PS50102"/>
    </source>
</evidence>
<evidence type="ECO:0000259" key="10">
    <source>
        <dbReference type="PROSITE" id="PS50103"/>
    </source>
</evidence>
<dbReference type="SUPFAM" id="SSF90229">
    <property type="entry name" value="CCCH zinc finger"/>
    <property type="match status" value="1"/>
</dbReference>
<evidence type="ECO:0000256" key="6">
    <source>
        <dbReference type="PROSITE-ProRule" id="PRU00176"/>
    </source>
</evidence>
<dbReference type="Proteomes" id="UP001141552">
    <property type="component" value="Unassembled WGS sequence"/>
</dbReference>
<keyword evidence="12" id="KW-1185">Reference proteome</keyword>
<name>A0A9Q0JGD2_9ROSI</name>
<keyword evidence="3 7" id="KW-0862">Zinc</keyword>
<dbReference type="InterPro" id="IPR034365">
    <property type="entry name" value="AtC3H46-like_RRM"/>
</dbReference>
<keyword evidence="4 6" id="KW-0694">RNA-binding</keyword>
<dbReference type="SUPFAM" id="SSF54928">
    <property type="entry name" value="RNA-binding domain, RBD"/>
    <property type="match status" value="1"/>
</dbReference>
<dbReference type="FunFam" id="3.30.70.330:FF:000678">
    <property type="entry name" value="zinc finger CCCH domain-containing protein 53-like isoform X2"/>
    <property type="match status" value="1"/>
</dbReference>
<dbReference type="InterPro" id="IPR036855">
    <property type="entry name" value="Znf_CCCH_sf"/>
</dbReference>
<dbReference type="AlphaFoldDB" id="A0A9Q0JGD2"/>
<sequence>MDPYEVTNILLSKIKSTDPENASRIMGYILIQDLSQRDLQRLAFGPETLLQTVIIKAKNYLGLSSNTFSTLSAPSSPSPPLNPISRPNNISNPFSQASPRITGNGSFADYPKHPSPRPWPIPGVPQSNSTSISISPKASPFLSYDNIRAGSSLVPPFMKNGGDVGGDSSNNGGDLLDENQLDEYLSFLDDSTSKVEDFGDPGLQFGGFPVANGDNHLHRRRFSESDACFGAEDGPFVGGYKPCLYFARGFCKNGDNCKFVHGDFGGDNLVELNGPGAIVGSPREMEELFMHQHEEMMRIKAQQQQQQQQQQRLAYSKYMNFLLQQQSEQQRLGAAAAMAGDEFHRFGRFYPERNDLLPMGMAEKANSASRQIYLTFPADSSFKDEDVSNYFSAFGPVQDVRIPYQQKRMFGFVTFVLPETVKLILARGNPHFICDSRVLVKPYKEKGKVVNKAQQLLERGNFSPSSGPSGVDPRELYDFHIGTRMLYNTHEMILRRKLEEQAELQQAIELQGRRLINLQLPDIRGDFIPPRHQRSLSVGSPISLHITANQNVLLTSDGQNESPEDGNAGGSAAVVSANIDATEENLQHEVNAACFEKYDSINGKESLSDWDFGHLDYLSSAFSDFLLCFASHGNNVEHVNNILASPTKASGDQNLDLSASIEGKESVVFGVTTNVESINFPTASSSENNSSMPVASTCDMASWKLYLIKIEKHIQGRKVM</sequence>
<feature type="domain" description="C3H1-type" evidence="10">
    <location>
        <begin position="242"/>
        <end position="264"/>
    </location>
</feature>
<dbReference type="Pfam" id="PF23182">
    <property type="entry name" value="PABC_AtC3H46"/>
    <property type="match status" value="1"/>
</dbReference>
<dbReference type="PANTHER" id="PTHR24009">
    <property type="entry name" value="RNA-BINDING (RRM/RBD/RNP MOTIFS)"/>
    <property type="match status" value="1"/>
</dbReference>
<dbReference type="Pfam" id="PF00076">
    <property type="entry name" value="RRM_1"/>
    <property type="match status" value="1"/>
</dbReference>
<comment type="caution">
    <text evidence="11">The sequence shown here is derived from an EMBL/GenBank/DDBJ whole genome shotgun (WGS) entry which is preliminary data.</text>
</comment>
<dbReference type="PROSITE" id="PS50102">
    <property type="entry name" value="RRM"/>
    <property type="match status" value="1"/>
</dbReference>
<evidence type="ECO:0000256" key="3">
    <source>
        <dbReference type="ARBA" id="ARBA00022833"/>
    </source>
</evidence>
<dbReference type="GO" id="GO:0003677">
    <property type="term" value="F:DNA binding"/>
    <property type="evidence" value="ECO:0007669"/>
    <property type="project" value="UniProtKB-KW"/>
</dbReference>
<dbReference type="GO" id="GO:0003723">
    <property type="term" value="F:RNA binding"/>
    <property type="evidence" value="ECO:0007669"/>
    <property type="project" value="UniProtKB-UniRule"/>
</dbReference>
<dbReference type="CDD" id="cd12458">
    <property type="entry name" value="RRM_AtC3H46_like"/>
    <property type="match status" value="1"/>
</dbReference>
<evidence type="ECO:0000313" key="11">
    <source>
        <dbReference type="EMBL" id="KAJ4839610.1"/>
    </source>
</evidence>
<dbReference type="InterPro" id="IPR000571">
    <property type="entry name" value="Znf_CCCH"/>
</dbReference>
<dbReference type="InterPro" id="IPR035979">
    <property type="entry name" value="RBD_domain_sf"/>
</dbReference>
<proteinExistence type="predicted"/>
<dbReference type="Gene3D" id="4.10.1000.10">
    <property type="entry name" value="Zinc finger, CCCH-type"/>
    <property type="match status" value="1"/>
</dbReference>
<dbReference type="Gene3D" id="3.30.70.330">
    <property type="match status" value="1"/>
</dbReference>
<keyword evidence="2 7" id="KW-0863">Zinc-finger</keyword>
<dbReference type="PROSITE" id="PS50103">
    <property type="entry name" value="ZF_C3H1"/>
    <property type="match status" value="1"/>
</dbReference>
<dbReference type="GO" id="GO:0008270">
    <property type="term" value="F:zinc ion binding"/>
    <property type="evidence" value="ECO:0007669"/>
    <property type="project" value="UniProtKB-KW"/>
</dbReference>
<gene>
    <name evidence="11" type="ORF">Tsubulata_029638</name>
</gene>
<evidence type="ECO:0000256" key="8">
    <source>
        <dbReference type="SAM" id="MobiDB-lite"/>
    </source>
</evidence>
<evidence type="ECO:0000313" key="12">
    <source>
        <dbReference type="Proteomes" id="UP001141552"/>
    </source>
</evidence>
<protein>
    <recommendedName>
        <fullName evidence="13">C3H1-type domain-containing protein</fullName>
    </recommendedName>
</protein>
<feature type="zinc finger region" description="C3H1-type" evidence="7">
    <location>
        <begin position="242"/>
        <end position="264"/>
    </location>
</feature>
<keyword evidence="1 7" id="KW-0479">Metal-binding</keyword>
<organism evidence="11 12">
    <name type="scientific">Turnera subulata</name>
    <dbReference type="NCBI Taxonomy" id="218843"/>
    <lineage>
        <taxon>Eukaryota</taxon>
        <taxon>Viridiplantae</taxon>
        <taxon>Streptophyta</taxon>
        <taxon>Embryophyta</taxon>
        <taxon>Tracheophyta</taxon>
        <taxon>Spermatophyta</taxon>
        <taxon>Magnoliopsida</taxon>
        <taxon>eudicotyledons</taxon>
        <taxon>Gunneridae</taxon>
        <taxon>Pentapetalae</taxon>
        <taxon>rosids</taxon>
        <taxon>fabids</taxon>
        <taxon>Malpighiales</taxon>
        <taxon>Passifloraceae</taxon>
        <taxon>Turnera</taxon>
    </lineage>
</organism>
<reference evidence="11" key="1">
    <citation type="submission" date="2022-02" db="EMBL/GenBank/DDBJ databases">
        <authorList>
            <person name="Henning P.M."/>
            <person name="McCubbin A.G."/>
            <person name="Shore J.S."/>
        </authorList>
    </citation>
    <scope>NUCLEOTIDE SEQUENCE</scope>
    <source>
        <strain evidence="11">F60SS</strain>
        <tissue evidence="11">Leaves</tissue>
    </source>
</reference>
<dbReference type="InterPro" id="IPR056276">
    <property type="entry name" value="AtC3H46-like_PABC-like"/>
</dbReference>
<dbReference type="PANTHER" id="PTHR24009:SF20">
    <property type="entry name" value="RNA-BINDING (RRM_RBD_RNP MOTIFS) FAMILY PROTEIN"/>
    <property type="match status" value="1"/>
</dbReference>
<dbReference type="SMART" id="SM00360">
    <property type="entry name" value="RRM"/>
    <property type="match status" value="1"/>
</dbReference>
<dbReference type="EMBL" id="JAKUCV010003266">
    <property type="protein sequence ID" value="KAJ4839610.1"/>
    <property type="molecule type" value="Genomic_DNA"/>
</dbReference>
<reference evidence="11" key="2">
    <citation type="journal article" date="2023" name="Plants (Basel)">
        <title>Annotation of the Turnera subulata (Passifloraceae) Draft Genome Reveals the S-Locus Evolved after the Divergence of Turneroideae from Passifloroideae in a Stepwise Manner.</title>
        <authorList>
            <person name="Henning P.M."/>
            <person name="Roalson E.H."/>
            <person name="Mir W."/>
            <person name="McCubbin A.G."/>
            <person name="Shore J.S."/>
        </authorList>
    </citation>
    <scope>NUCLEOTIDE SEQUENCE</scope>
    <source>
        <strain evidence="11">F60SS</strain>
    </source>
</reference>
<keyword evidence="5" id="KW-0238">DNA-binding</keyword>
<evidence type="ECO:0000256" key="1">
    <source>
        <dbReference type="ARBA" id="ARBA00022723"/>
    </source>
</evidence>
<feature type="compositionally biased region" description="Low complexity" evidence="8">
    <location>
        <begin position="83"/>
        <end position="95"/>
    </location>
</feature>